<accession>A0A8H2XSK4</accession>
<name>A0A8H2XSK4_9AGAM</name>
<comment type="caution">
    <text evidence="1">The sequence shown here is derived from an EMBL/GenBank/DDBJ whole genome shotgun (WGS) entry which is preliminary data.</text>
</comment>
<dbReference type="EMBL" id="CAJMWR010001630">
    <property type="protein sequence ID" value="CAE6430449.1"/>
    <property type="molecule type" value="Genomic_DNA"/>
</dbReference>
<dbReference type="Proteomes" id="UP000663840">
    <property type="component" value="Unassembled WGS sequence"/>
</dbReference>
<dbReference type="AlphaFoldDB" id="A0A8H2XSK4"/>
<gene>
    <name evidence="1" type="ORF">RDB_LOCUS64787</name>
</gene>
<sequence length="91" mass="9377">MAMATAGISPVGTSVAIMDTAASKTKLAAVITNAATTGTSVIRTTRVASGFARVGTSKRAEHGALIQAHANLLKSYPPRTILGLMIEYCSR</sequence>
<evidence type="ECO:0000313" key="1">
    <source>
        <dbReference type="EMBL" id="CAE6430449.1"/>
    </source>
</evidence>
<proteinExistence type="predicted"/>
<evidence type="ECO:0000313" key="2">
    <source>
        <dbReference type="Proteomes" id="UP000663840"/>
    </source>
</evidence>
<reference evidence="1" key="1">
    <citation type="submission" date="2021-01" db="EMBL/GenBank/DDBJ databases">
        <authorList>
            <person name="Kaushik A."/>
        </authorList>
    </citation>
    <scope>NUCLEOTIDE SEQUENCE</scope>
    <source>
        <strain evidence="1">AG1-1A</strain>
    </source>
</reference>
<protein>
    <submittedName>
        <fullName evidence="1">Uncharacterized protein</fullName>
    </submittedName>
</protein>
<organism evidence="1 2">
    <name type="scientific">Rhizoctonia solani</name>
    <dbReference type="NCBI Taxonomy" id="456999"/>
    <lineage>
        <taxon>Eukaryota</taxon>
        <taxon>Fungi</taxon>
        <taxon>Dikarya</taxon>
        <taxon>Basidiomycota</taxon>
        <taxon>Agaricomycotina</taxon>
        <taxon>Agaricomycetes</taxon>
        <taxon>Cantharellales</taxon>
        <taxon>Ceratobasidiaceae</taxon>
        <taxon>Rhizoctonia</taxon>
    </lineage>
</organism>